<sequence>MVTAAPSLAMLSYRGLELPLGICTTAFCPSLLAAHATPRPWLPSVAVKKVAWPNSLRKASLVR</sequence>
<evidence type="ECO:0000313" key="1">
    <source>
        <dbReference type="EMBL" id="CUO26449.1"/>
    </source>
</evidence>
<reference evidence="1 2" key="1">
    <citation type="submission" date="2015-09" db="EMBL/GenBank/DDBJ databases">
        <authorList>
            <consortium name="Pathogen Informatics"/>
        </authorList>
    </citation>
    <scope>NUCLEOTIDE SEQUENCE [LARGE SCALE GENOMIC DNA]</scope>
    <source>
        <strain evidence="1 2">2789STDY5608854</strain>
    </source>
</reference>
<organism evidence="1 2">
    <name type="scientific">Flavonifractor plautii</name>
    <name type="common">Fusobacterium plautii</name>
    <dbReference type="NCBI Taxonomy" id="292800"/>
    <lineage>
        <taxon>Bacteria</taxon>
        <taxon>Bacillati</taxon>
        <taxon>Bacillota</taxon>
        <taxon>Clostridia</taxon>
        <taxon>Eubacteriales</taxon>
        <taxon>Oscillospiraceae</taxon>
        <taxon>Flavonifractor</taxon>
    </lineage>
</organism>
<name>A0A174DQA9_FLAPL</name>
<gene>
    <name evidence="1" type="ORF">ERS852411_01243</name>
</gene>
<evidence type="ECO:0000313" key="2">
    <source>
        <dbReference type="Proteomes" id="UP000095746"/>
    </source>
</evidence>
<protein>
    <submittedName>
        <fullName evidence="1">Uncharacterized protein</fullName>
    </submittedName>
</protein>
<dbReference type="AlphaFoldDB" id="A0A174DQA9"/>
<accession>A0A174DQA9</accession>
<dbReference type="Proteomes" id="UP000095746">
    <property type="component" value="Unassembled WGS sequence"/>
</dbReference>
<proteinExistence type="predicted"/>
<dbReference type="EMBL" id="CYZT01000064">
    <property type="protein sequence ID" value="CUO26449.1"/>
    <property type="molecule type" value="Genomic_DNA"/>
</dbReference>